<dbReference type="AlphaFoldDB" id="A0A1T1H8X3"/>
<evidence type="ECO:0000256" key="4">
    <source>
        <dbReference type="PIRSR" id="PIRSR603782-2"/>
    </source>
</evidence>
<feature type="binding site" evidence="3">
    <location>
        <position position="166"/>
    </location>
    <ligand>
        <name>Cu cation</name>
        <dbReference type="ChEBI" id="CHEBI:23378"/>
    </ligand>
</feature>
<evidence type="ECO:0000256" key="2">
    <source>
        <dbReference type="ARBA" id="ARBA00023008"/>
    </source>
</evidence>
<dbReference type="Gene3D" id="3.40.30.10">
    <property type="entry name" value="Glutaredoxin"/>
    <property type="match status" value="1"/>
</dbReference>
<evidence type="ECO:0000313" key="7">
    <source>
        <dbReference type="Proteomes" id="UP000190064"/>
    </source>
</evidence>
<keyword evidence="3" id="KW-0479">Metal-binding</keyword>
<dbReference type="PANTHER" id="PTHR12151">
    <property type="entry name" value="ELECTRON TRANSPORT PROTIN SCO1/SENC FAMILY MEMBER"/>
    <property type="match status" value="1"/>
</dbReference>
<feature type="binding site" evidence="3">
    <location>
        <position position="79"/>
    </location>
    <ligand>
        <name>Cu cation</name>
        <dbReference type="ChEBI" id="CHEBI:23378"/>
    </ligand>
</feature>
<evidence type="ECO:0000313" key="6">
    <source>
        <dbReference type="EMBL" id="OOV86167.1"/>
    </source>
</evidence>
<keyword evidence="2 3" id="KW-0186">Copper</keyword>
<evidence type="ECO:0000256" key="3">
    <source>
        <dbReference type="PIRSR" id="PIRSR603782-1"/>
    </source>
</evidence>
<feature type="domain" description="Thioredoxin" evidence="5">
    <location>
        <begin position="38"/>
        <end position="201"/>
    </location>
</feature>
<dbReference type="PANTHER" id="PTHR12151:SF25">
    <property type="entry name" value="LINALOOL DEHYDRATASE_ISOMERASE DOMAIN-CONTAINING PROTEIN"/>
    <property type="match status" value="1"/>
</dbReference>
<keyword evidence="4" id="KW-1015">Disulfide bond</keyword>
<organism evidence="6 7">
    <name type="scientific">Oceanospirillum linum</name>
    <dbReference type="NCBI Taxonomy" id="966"/>
    <lineage>
        <taxon>Bacteria</taxon>
        <taxon>Pseudomonadati</taxon>
        <taxon>Pseudomonadota</taxon>
        <taxon>Gammaproteobacteria</taxon>
        <taxon>Oceanospirillales</taxon>
        <taxon>Oceanospirillaceae</taxon>
        <taxon>Oceanospirillum</taxon>
    </lineage>
</organism>
<dbReference type="RefSeq" id="WP_078320514.1">
    <property type="nucleotide sequence ID" value="NZ_FXTS01000009.1"/>
</dbReference>
<feature type="binding site" evidence="3">
    <location>
        <position position="75"/>
    </location>
    <ligand>
        <name>Cu cation</name>
        <dbReference type="ChEBI" id="CHEBI:23378"/>
    </ligand>
</feature>
<dbReference type="InterPro" id="IPR013766">
    <property type="entry name" value="Thioredoxin_domain"/>
</dbReference>
<dbReference type="EMBL" id="MTSD02000008">
    <property type="protein sequence ID" value="OOV86167.1"/>
    <property type="molecule type" value="Genomic_DNA"/>
</dbReference>
<dbReference type="CDD" id="cd02968">
    <property type="entry name" value="SCO"/>
    <property type="match status" value="1"/>
</dbReference>
<gene>
    <name evidence="6" type="ORF">BTA35_0214390</name>
</gene>
<dbReference type="GO" id="GO:0046872">
    <property type="term" value="F:metal ion binding"/>
    <property type="evidence" value="ECO:0007669"/>
    <property type="project" value="UniProtKB-KW"/>
</dbReference>
<comment type="caution">
    <text evidence="6">The sequence shown here is derived from an EMBL/GenBank/DDBJ whole genome shotgun (WGS) entry which is preliminary data.</text>
</comment>
<comment type="similarity">
    <text evidence="1">Belongs to the SCO1/2 family.</text>
</comment>
<evidence type="ECO:0000259" key="5">
    <source>
        <dbReference type="PROSITE" id="PS51352"/>
    </source>
</evidence>
<sequence>MLNSFKKHFFKAFLMLLPVVALVAGMEMYQKYQMKTSAKVMQIGGDFTLRSADGPFTLSDYPDKLNVIYFGYTQCPDICPTSLSVMAHAFKQLPQEQLTQLQGILISVDPERDSLQHLKSYTQFFHSQIIGLTDNPEKILALSKKYGAFYQKAQIDNSAMGYTIDHTSVFYLTNDKGEVLETVNHSASPDALLDALKRQLR</sequence>
<dbReference type="PROSITE" id="PS51352">
    <property type="entry name" value="THIOREDOXIN_2"/>
    <property type="match status" value="1"/>
</dbReference>
<keyword evidence="7" id="KW-1185">Reference proteome</keyword>
<protein>
    <recommendedName>
        <fullName evidence="5">Thioredoxin domain-containing protein</fullName>
    </recommendedName>
</protein>
<proteinExistence type="inferred from homology"/>
<dbReference type="Proteomes" id="UP000190064">
    <property type="component" value="Unassembled WGS sequence"/>
</dbReference>
<dbReference type="InterPro" id="IPR003782">
    <property type="entry name" value="SCO1/SenC"/>
</dbReference>
<dbReference type="FunFam" id="3.40.30.10:FF:000013">
    <property type="entry name" value="Blast:Protein SCO1 homolog, mitochondrial"/>
    <property type="match status" value="1"/>
</dbReference>
<name>A0A1T1H8X3_OCELI</name>
<dbReference type="STRING" id="966.BTA35_0214390"/>
<reference evidence="6" key="1">
    <citation type="submission" date="2017-02" db="EMBL/GenBank/DDBJ databases">
        <title>Draft Genome Sequence of the Salt Water Bacterium Oceanospirillum linum ATCC 11336.</title>
        <authorList>
            <person name="Trachtenberg A.M."/>
            <person name="Carney J.G."/>
            <person name="Linnane J.D."/>
            <person name="Rheaume B.A."/>
            <person name="Pitts N.L."/>
            <person name="Mykles D.L."/>
            <person name="Maclea K.S."/>
        </authorList>
    </citation>
    <scope>NUCLEOTIDE SEQUENCE [LARGE SCALE GENOMIC DNA]</scope>
    <source>
        <strain evidence="6">ATCC 11336</strain>
    </source>
</reference>
<dbReference type="Pfam" id="PF02630">
    <property type="entry name" value="SCO1-SenC"/>
    <property type="match status" value="1"/>
</dbReference>
<accession>A0A1T1H8X3</accession>
<feature type="disulfide bond" description="Redox-active" evidence="4">
    <location>
        <begin position="75"/>
        <end position="79"/>
    </location>
</feature>
<dbReference type="InterPro" id="IPR036249">
    <property type="entry name" value="Thioredoxin-like_sf"/>
</dbReference>
<evidence type="ECO:0000256" key="1">
    <source>
        <dbReference type="ARBA" id="ARBA00010996"/>
    </source>
</evidence>
<dbReference type="SUPFAM" id="SSF52833">
    <property type="entry name" value="Thioredoxin-like"/>
    <property type="match status" value="1"/>
</dbReference>